<feature type="compositionally biased region" description="Basic and acidic residues" evidence="3">
    <location>
        <begin position="71"/>
        <end position="108"/>
    </location>
</feature>
<accession>A0A1L9NDP1</accession>
<dbReference type="InterPro" id="IPR027417">
    <property type="entry name" value="P-loop_NTPase"/>
</dbReference>
<evidence type="ECO:0000256" key="2">
    <source>
        <dbReference type="PROSITE-ProRule" id="PRU00023"/>
    </source>
</evidence>
<dbReference type="InterPro" id="IPR002110">
    <property type="entry name" value="Ankyrin_rpt"/>
</dbReference>
<dbReference type="EMBL" id="KV878187">
    <property type="protein sequence ID" value="OJI87302.1"/>
    <property type="molecule type" value="Genomic_DNA"/>
</dbReference>
<keyword evidence="6" id="KW-1185">Reference proteome</keyword>
<dbReference type="Pfam" id="PF00023">
    <property type="entry name" value="Ank"/>
    <property type="match status" value="1"/>
</dbReference>
<dbReference type="SMART" id="SM00248">
    <property type="entry name" value="ANK"/>
    <property type="match status" value="5"/>
</dbReference>
<organism evidence="5 6">
    <name type="scientific">Aspergillus tubingensis (strain CBS 134.48)</name>
    <dbReference type="NCBI Taxonomy" id="767770"/>
    <lineage>
        <taxon>Eukaryota</taxon>
        <taxon>Fungi</taxon>
        <taxon>Dikarya</taxon>
        <taxon>Ascomycota</taxon>
        <taxon>Pezizomycotina</taxon>
        <taxon>Eurotiomycetes</taxon>
        <taxon>Eurotiomycetidae</taxon>
        <taxon>Eurotiales</taxon>
        <taxon>Aspergillaceae</taxon>
        <taxon>Aspergillus</taxon>
        <taxon>Aspergillus subgen. Circumdati</taxon>
    </lineage>
</organism>
<dbReference type="OrthoDB" id="4472712at2759"/>
<feature type="repeat" description="ANK" evidence="2">
    <location>
        <begin position="942"/>
        <end position="964"/>
    </location>
</feature>
<evidence type="ECO:0000313" key="5">
    <source>
        <dbReference type="EMBL" id="OJI87302.1"/>
    </source>
</evidence>
<proteinExistence type="predicted"/>
<dbReference type="PROSITE" id="PS50297">
    <property type="entry name" value="ANK_REP_REGION"/>
    <property type="match status" value="2"/>
</dbReference>
<dbReference type="SUPFAM" id="SSF48403">
    <property type="entry name" value="Ankyrin repeat"/>
    <property type="match status" value="1"/>
</dbReference>
<dbReference type="Gene3D" id="1.25.40.20">
    <property type="entry name" value="Ankyrin repeat-containing domain"/>
    <property type="match status" value="1"/>
</dbReference>
<protein>
    <recommendedName>
        <fullName evidence="4">Nephrocystin 3-like N-terminal domain-containing protein</fullName>
    </recommendedName>
</protein>
<feature type="region of interest" description="Disordered" evidence="3">
    <location>
        <begin position="1"/>
        <end position="120"/>
    </location>
</feature>
<reference evidence="6" key="1">
    <citation type="journal article" date="2017" name="Genome Biol.">
        <title>Comparative genomics reveals high biological diversity and specific adaptations in the industrially and medically important fungal genus Aspergillus.</title>
        <authorList>
            <person name="de Vries R.P."/>
            <person name="Riley R."/>
            <person name="Wiebenga A."/>
            <person name="Aguilar-Osorio G."/>
            <person name="Amillis S."/>
            <person name="Uchima C.A."/>
            <person name="Anderluh G."/>
            <person name="Asadollahi M."/>
            <person name="Askin M."/>
            <person name="Barry K."/>
            <person name="Battaglia E."/>
            <person name="Bayram O."/>
            <person name="Benocci T."/>
            <person name="Braus-Stromeyer S.A."/>
            <person name="Caldana C."/>
            <person name="Canovas D."/>
            <person name="Cerqueira G.C."/>
            <person name="Chen F."/>
            <person name="Chen W."/>
            <person name="Choi C."/>
            <person name="Clum A."/>
            <person name="Dos Santos R.A."/>
            <person name="Damasio A.R."/>
            <person name="Diallinas G."/>
            <person name="Emri T."/>
            <person name="Fekete E."/>
            <person name="Flipphi M."/>
            <person name="Freyberg S."/>
            <person name="Gallo A."/>
            <person name="Gournas C."/>
            <person name="Habgood R."/>
            <person name="Hainaut M."/>
            <person name="Harispe M.L."/>
            <person name="Henrissat B."/>
            <person name="Hilden K.S."/>
            <person name="Hope R."/>
            <person name="Hossain A."/>
            <person name="Karabika E."/>
            <person name="Karaffa L."/>
            <person name="Karanyi Z."/>
            <person name="Krasevec N."/>
            <person name="Kuo A."/>
            <person name="Kusch H."/>
            <person name="LaButti K."/>
            <person name="Lagendijk E.L."/>
            <person name="Lapidus A."/>
            <person name="Levasseur A."/>
            <person name="Lindquist E."/>
            <person name="Lipzen A."/>
            <person name="Logrieco A.F."/>
            <person name="MacCabe A."/>
            <person name="Maekelae M.R."/>
            <person name="Malavazi I."/>
            <person name="Melin P."/>
            <person name="Meyer V."/>
            <person name="Mielnichuk N."/>
            <person name="Miskei M."/>
            <person name="Molnar A.P."/>
            <person name="Mule G."/>
            <person name="Ngan C.Y."/>
            <person name="Orejas M."/>
            <person name="Orosz E."/>
            <person name="Ouedraogo J.P."/>
            <person name="Overkamp K.M."/>
            <person name="Park H.-S."/>
            <person name="Perrone G."/>
            <person name="Piumi F."/>
            <person name="Punt P.J."/>
            <person name="Ram A.F."/>
            <person name="Ramon A."/>
            <person name="Rauscher S."/>
            <person name="Record E."/>
            <person name="Riano-Pachon D.M."/>
            <person name="Robert V."/>
            <person name="Roehrig J."/>
            <person name="Ruller R."/>
            <person name="Salamov A."/>
            <person name="Salih N.S."/>
            <person name="Samson R.A."/>
            <person name="Sandor E."/>
            <person name="Sanguinetti M."/>
            <person name="Schuetze T."/>
            <person name="Sepcic K."/>
            <person name="Shelest E."/>
            <person name="Sherlock G."/>
            <person name="Sophianopoulou V."/>
            <person name="Squina F.M."/>
            <person name="Sun H."/>
            <person name="Susca A."/>
            <person name="Todd R.B."/>
            <person name="Tsang A."/>
            <person name="Unkles S.E."/>
            <person name="van de Wiele N."/>
            <person name="van Rossen-Uffink D."/>
            <person name="Oliveira J.V."/>
            <person name="Vesth T.C."/>
            <person name="Visser J."/>
            <person name="Yu J.-H."/>
            <person name="Zhou M."/>
            <person name="Andersen M.R."/>
            <person name="Archer D.B."/>
            <person name="Baker S.E."/>
            <person name="Benoit I."/>
            <person name="Brakhage A.A."/>
            <person name="Braus G.H."/>
            <person name="Fischer R."/>
            <person name="Frisvad J.C."/>
            <person name="Goldman G.H."/>
            <person name="Houbraken J."/>
            <person name="Oakley B."/>
            <person name="Pocsi I."/>
            <person name="Scazzocchio C."/>
            <person name="Seiboth B."/>
            <person name="vanKuyk P.A."/>
            <person name="Wortman J."/>
            <person name="Dyer P.S."/>
            <person name="Grigoriev I.V."/>
        </authorList>
    </citation>
    <scope>NUCLEOTIDE SEQUENCE [LARGE SCALE GENOMIC DNA]</scope>
    <source>
        <strain evidence="6">CBS 134.48</strain>
    </source>
</reference>
<evidence type="ECO:0000256" key="3">
    <source>
        <dbReference type="SAM" id="MobiDB-lite"/>
    </source>
</evidence>
<dbReference type="PANTHER" id="PTHR10039">
    <property type="entry name" value="AMELOGENIN"/>
    <property type="match status" value="1"/>
</dbReference>
<dbReference type="PROSITE" id="PS50088">
    <property type="entry name" value="ANK_REPEAT"/>
    <property type="match status" value="2"/>
</dbReference>
<evidence type="ECO:0000313" key="6">
    <source>
        <dbReference type="Proteomes" id="UP000184304"/>
    </source>
</evidence>
<feature type="repeat" description="ANK" evidence="2">
    <location>
        <begin position="905"/>
        <end position="937"/>
    </location>
</feature>
<dbReference type="SUPFAM" id="SSF52540">
    <property type="entry name" value="P-loop containing nucleoside triphosphate hydrolases"/>
    <property type="match status" value="1"/>
</dbReference>
<dbReference type="Pfam" id="PF12796">
    <property type="entry name" value="Ank_2"/>
    <property type="match status" value="1"/>
</dbReference>
<gene>
    <name evidence="5" type="ORF">ASPTUDRAFT_40482</name>
</gene>
<sequence length="1291" mass="145656">MPKLWSTCGAKMHRLKEKISRRLHRSRHEEPAADNQSTSPDCKRSDPIEPAKELSQKRSTSASGEVLITNRDQHEEAVPRNLTEKKRSLSTSDTRREVSSVIGDDKTPDSSLPDYSKELNDDKKVPRNLWKESFDKLSQKTQDHLRELGYELSSDTEQGGDLDILFKDLQEKRGFREKEAWKFKNDHLVRDYAATCATWVKRIGDLVVPFAPSQAAGPWGLIKAALEIPVNLAAKMTALLGAVERILQATYRGRLYEYAYATEDSDIPDPLRRDLVNVYRAVLELFSNSISMLSGSKWAMILDAVFDKGSDLFSDLIAKEKELADTAQACSAAQGRKAIQHLQDIQGHLPRIEAQVVECLKELKAREAREILEWVSTVQYRAHHNHVRNNRTLGTGEWLLQKDAFREWEESSSSAVLWLRGSPGVGKTFLTSKVIDHVQYKLARTSKDEGFAYFYCNRFEDIRTRPLAVAQSYVRQLSSSANETNSGKAYSKYIQSILKSTYEDLRMNCADLDLKCCRELMSEFLNIYPRTTLVLDAFDECDPASRGDLLELFEKLLSSSTRPVKLFIASRPDADVQQQVRSHPNIEVRATDNHQDIQAYISKEMPRLIGNNVAIRELRDTIESTLSEKSHGMFQWTYLQLKQLERCISPEAILECLKTLPETLDKTYEGLLKEIERKPPHDRDLALRAFKWVLAAREPLAREALLEAIRINPDSMDTKLCASISDDALLALCRNLLVIDIERDVWRVSHLSVAEYFELRKSWTAAVTNLMVGKACLLFMLSEAWNETTHKFPRYQREMTPEWSRSKRTFIYYVSIFWPIHIAILDPACVSTEDLSPVVSLLERFLGAPQDSSAQYRIWARWYEYNMTLVPFEYSIFAVCRFGFRQVSDSWWNNGELDLAVTNGHGETYVLLAAEYGHIQILRILLAKGGTVGIQGKPDNKDRSTPLIMAARHGHVELARFLLKDAKADVNLEVGGAHWGGQCALGAAIYRNKMDMLQLLILEGHAEVNMHLKCCGGPLAMAIRSNWLEGLKFLVEQGGADVDMVLQYGPYGSALDAATSNFDSPNISKYSVGVKRANVNLAPQIGECVSALATAVMEGNPECVQYLIEVGKANVNVAVSREIGNVLTMAVMMWRLKLQRTSAKIRLTITSEPLDTFQFEFGHRDIVKALLAAGASVVSDLGDGVIADAFEVFYRGTSPEVRPESTTDEESRMMVAAEKTWNMFDEAITNAVGKATLAELQTAMWQQYNSGTLGIEAARYVERMYLEDNILRLSETDLDILSTYFGKGVVI</sequence>
<dbReference type="OMA" id="MVGKACL"/>
<evidence type="ECO:0000259" key="4">
    <source>
        <dbReference type="Pfam" id="PF24883"/>
    </source>
</evidence>
<dbReference type="STRING" id="767770.A0A1L9NDP1"/>
<evidence type="ECO:0000256" key="1">
    <source>
        <dbReference type="ARBA" id="ARBA00022737"/>
    </source>
</evidence>
<feature type="compositionally biased region" description="Basic and acidic residues" evidence="3">
    <location>
        <begin position="41"/>
        <end position="56"/>
    </location>
</feature>
<keyword evidence="2" id="KW-0040">ANK repeat</keyword>
<dbReference type="Pfam" id="PF24883">
    <property type="entry name" value="NPHP3_N"/>
    <property type="match status" value="1"/>
</dbReference>
<dbReference type="VEuPathDB" id="FungiDB:ASPTUDRAFT_40482"/>
<dbReference type="InterPro" id="IPR056884">
    <property type="entry name" value="NPHP3-like_N"/>
</dbReference>
<feature type="compositionally biased region" description="Basic residues" evidence="3">
    <location>
        <begin position="11"/>
        <end position="26"/>
    </location>
</feature>
<keyword evidence="1" id="KW-0677">Repeat</keyword>
<dbReference type="Gene3D" id="3.40.50.300">
    <property type="entry name" value="P-loop containing nucleotide triphosphate hydrolases"/>
    <property type="match status" value="1"/>
</dbReference>
<dbReference type="PANTHER" id="PTHR10039:SF15">
    <property type="entry name" value="NACHT DOMAIN-CONTAINING PROTEIN"/>
    <property type="match status" value="1"/>
</dbReference>
<dbReference type="InterPro" id="IPR036770">
    <property type="entry name" value="Ankyrin_rpt-contain_sf"/>
</dbReference>
<name>A0A1L9NDP1_ASPTC</name>
<feature type="domain" description="Nephrocystin 3-like N-terminal" evidence="4">
    <location>
        <begin position="394"/>
        <end position="571"/>
    </location>
</feature>
<dbReference type="Proteomes" id="UP000184304">
    <property type="component" value="Unassembled WGS sequence"/>
</dbReference>